<keyword evidence="1" id="KW-0646">Protease inhibitor</keyword>
<dbReference type="CDD" id="cd19941">
    <property type="entry name" value="TIL"/>
    <property type="match status" value="2"/>
</dbReference>
<organism evidence="5 6">
    <name type="scientific">Parascaris equorum</name>
    <name type="common">Equine roundworm</name>
    <dbReference type="NCBI Taxonomy" id="6256"/>
    <lineage>
        <taxon>Eukaryota</taxon>
        <taxon>Metazoa</taxon>
        <taxon>Ecdysozoa</taxon>
        <taxon>Nematoda</taxon>
        <taxon>Chromadorea</taxon>
        <taxon>Rhabditida</taxon>
        <taxon>Spirurina</taxon>
        <taxon>Ascaridomorpha</taxon>
        <taxon>Ascaridoidea</taxon>
        <taxon>Ascarididae</taxon>
        <taxon>Parascaris</taxon>
    </lineage>
</organism>
<feature type="disulfide bond" evidence="2">
    <location>
        <begin position="45"/>
        <end position="54"/>
    </location>
</feature>
<dbReference type="SUPFAM" id="SSF57196">
    <property type="entry name" value="EGF/Laminin"/>
    <property type="match status" value="1"/>
</dbReference>
<feature type="domain" description="EGF-like" evidence="3">
    <location>
        <begin position="14"/>
        <end position="55"/>
    </location>
</feature>
<dbReference type="Proteomes" id="UP000887564">
    <property type="component" value="Unplaced"/>
</dbReference>
<dbReference type="Gene3D" id="2.10.25.10">
    <property type="entry name" value="Laminin"/>
    <property type="match status" value="2"/>
</dbReference>
<dbReference type="PANTHER" id="PTHR46901:SF3">
    <property type="entry name" value="EGF-LIKE DOMAIN-CONTAINING PROTEIN"/>
    <property type="match status" value="1"/>
</dbReference>
<dbReference type="PROSITE" id="PS50836">
    <property type="entry name" value="DOMON"/>
    <property type="match status" value="1"/>
</dbReference>
<feature type="domain" description="DOMON" evidence="4">
    <location>
        <begin position="278"/>
        <end position="327"/>
    </location>
</feature>
<dbReference type="InterPro" id="IPR005018">
    <property type="entry name" value="DOMON_domain"/>
</dbReference>
<dbReference type="PROSITE" id="PS00022">
    <property type="entry name" value="EGF_1"/>
    <property type="match status" value="1"/>
</dbReference>
<keyword evidence="1" id="KW-0722">Serine protease inhibitor</keyword>
<dbReference type="PROSITE" id="PS50026">
    <property type="entry name" value="EGF_3"/>
    <property type="match status" value="1"/>
</dbReference>
<sequence length="327" mass="37324">LNFREFWYQRYIYILDECSDDTDCGKYGKCITFGDQGDPQKQCFCANGYYGQNCDREARSFIRDPEFDASLYKLREVGADQDRIYWRIVEDELEVVLKFKGSSWLGVGWKSTNSAKACPSVRNCGANEELAQCPEFTRQCEASCDWTRYPETIPNCPRSCGAPKCVCKEGFVRAANDNDTCVPFHYCSDEVPTNSTYCVGVECATNSTWAKCGIACEPTCDNMYDTSPCPARCDVPACTCSDNYVRYKDECIFWGDCPSVIGDVCYGDWRWPTKCRDCDYRVSWNYLDDTDEIEFSVETRAPSNWWTGIGFSPTGTMVIFAYLRILQ</sequence>
<comment type="caution">
    <text evidence="2">Lacks conserved residue(s) required for the propagation of feature annotation.</text>
</comment>
<evidence type="ECO:0000259" key="4">
    <source>
        <dbReference type="PROSITE" id="PS50836"/>
    </source>
</evidence>
<dbReference type="CDD" id="cd09631">
    <property type="entry name" value="DOMON_DOH"/>
    <property type="match status" value="1"/>
</dbReference>
<dbReference type="PROSITE" id="PS01186">
    <property type="entry name" value="EGF_2"/>
    <property type="match status" value="1"/>
</dbReference>
<dbReference type="WBParaSite" id="PEQ_0001083001-mRNA-1">
    <property type="protein sequence ID" value="PEQ_0001083001-mRNA-1"/>
    <property type="gene ID" value="PEQ_0001083001"/>
</dbReference>
<dbReference type="InterPro" id="IPR045266">
    <property type="entry name" value="DOH_DOMON"/>
</dbReference>
<protein>
    <submittedName>
        <fullName evidence="6">EGF-like domain-containing protein</fullName>
    </submittedName>
</protein>
<dbReference type="InterPro" id="IPR002919">
    <property type="entry name" value="TIL_dom"/>
</dbReference>
<proteinExistence type="predicted"/>
<evidence type="ECO:0000256" key="1">
    <source>
        <dbReference type="ARBA" id="ARBA00022900"/>
    </source>
</evidence>
<keyword evidence="2" id="KW-0245">EGF-like domain</keyword>
<evidence type="ECO:0000313" key="6">
    <source>
        <dbReference type="WBParaSite" id="PEQ_0001083001-mRNA-1"/>
    </source>
</evidence>
<dbReference type="SUPFAM" id="SSF57567">
    <property type="entry name" value="Serine protease inhibitors"/>
    <property type="match status" value="2"/>
</dbReference>
<dbReference type="AlphaFoldDB" id="A0A914RWF6"/>
<keyword evidence="5" id="KW-1185">Reference proteome</keyword>
<dbReference type="InterPro" id="IPR036084">
    <property type="entry name" value="Ser_inhib-like_sf"/>
</dbReference>
<name>A0A914RWF6_PAREQ</name>
<evidence type="ECO:0000256" key="2">
    <source>
        <dbReference type="PROSITE-ProRule" id="PRU00076"/>
    </source>
</evidence>
<evidence type="ECO:0000313" key="5">
    <source>
        <dbReference type="Proteomes" id="UP000887564"/>
    </source>
</evidence>
<dbReference type="InterPro" id="IPR000742">
    <property type="entry name" value="EGF"/>
</dbReference>
<dbReference type="GO" id="GO:0004867">
    <property type="term" value="F:serine-type endopeptidase inhibitor activity"/>
    <property type="evidence" value="ECO:0007669"/>
    <property type="project" value="UniProtKB-KW"/>
</dbReference>
<accession>A0A914RWF6</accession>
<dbReference type="Pfam" id="PF01826">
    <property type="entry name" value="TIL"/>
    <property type="match status" value="2"/>
</dbReference>
<dbReference type="Pfam" id="PF03351">
    <property type="entry name" value="DOMON"/>
    <property type="match status" value="1"/>
</dbReference>
<keyword evidence="2" id="KW-1015">Disulfide bond</keyword>
<reference evidence="6" key="1">
    <citation type="submission" date="2022-11" db="UniProtKB">
        <authorList>
            <consortium name="WormBaseParasite"/>
        </authorList>
    </citation>
    <scope>IDENTIFICATION</scope>
</reference>
<evidence type="ECO:0000259" key="3">
    <source>
        <dbReference type="PROSITE" id="PS50026"/>
    </source>
</evidence>
<dbReference type="PANTHER" id="PTHR46901">
    <property type="entry name" value="GH04942P"/>
    <property type="match status" value="1"/>
</dbReference>